<feature type="domain" description="Radical SAM core" evidence="7">
    <location>
        <begin position="85"/>
        <end position="304"/>
    </location>
</feature>
<dbReference type="CDD" id="cd01335">
    <property type="entry name" value="Radical_SAM"/>
    <property type="match status" value="1"/>
</dbReference>
<evidence type="ECO:0000256" key="1">
    <source>
        <dbReference type="ARBA" id="ARBA00001966"/>
    </source>
</evidence>
<dbReference type="PROSITE" id="PS51918">
    <property type="entry name" value="RADICAL_SAM"/>
    <property type="match status" value="1"/>
</dbReference>
<evidence type="ECO:0000313" key="8">
    <source>
        <dbReference type="EMBL" id="PDS22568.1"/>
    </source>
</evidence>
<dbReference type="SUPFAM" id="SSF102114">
    <property type="entry name" value="Radical SAM enzymes"/>
    <property type="match status" value="1"/>
</dbReference>
<dbReference type="InterPro" id="IPR007197">
    <property type="entry name" value="rSAM"/>
</dbReference>
<dbReference type="InterPro" id="IPR023885">
    <property type="entry name" value="4Fe4S-binding_SPASM_dom"/>
</dbReference>
<sequence>MKLSKFNTSIFYDEKYIYHNSFTENFLLLEPLLMDLINAAQLEDNAIGINEVHPELYDSLVENGFILPKEEDEIQKVRELIKEIDDNDELFSLMILPTMNCNFKCWYCYESHIKGSKMTESAVNDIILLINNKINTMENLKYFHLSFFGGEPLLYYKDVVLPIVEHTHRYAKEKGISLYTHFTTNGFLINDEMLIDLVKYQVNSFQITFDGNKESHDKVRFVNKERGSFDEIVSNIKKLVKNKIKVTLRINYTSENISELNSILLYFDDLTVEERGLITLDMQKVWQESNTIGLFEKAKQIKIEFFKFGFKLPQSSSLNTLRNSCYADKKYQAAINYNGDVFKCNARDFNKSNREGTLSNTGEIEWNEKFYDRMDIKLKNKPCLKCSILPICGGACSQYALERKDTDFCIHNFDESKKKDVVLEMFLEGELSNV</sequence>
<accession>A0A2H3K980</accession>
<dbReference type="PANTHER" id="PTHR43787">
    <property type="entry name" value="FEMO COFACTOR BIOSYNTHESIS PROTEIN NIFB-RELATED"/>
    <property type="match status" value="1"/>
</dbReference>
<keyword evidence="6" id="KW-0411">Iron-sulfur</keyword>
<dbReference type="GO" id="GO:0051539">
    <property type="term" value="F:4 iron, 4 sulfur cluster binding"/>
    <property type="evidence" value="ECO:0007669"/>
    <property type="project" value="UniProtKB-KW"/>
</dbReference>
<dbReference type="EMBL" id="PCMW01000086">
    <property type="protein sequence ID" value="PDS22568.1"/>
    <property type="molecule type" value="Genomic_DNA"/>
</dbReference>
<comment type="caution">
    <text evidence="8">The sequence shown here is derived from an EMBL/GenBank/DDBJ whole genome shotgun (WGS) entry which is preliminary data.</text>
</comment>
<gene>
    <name evidence="8" type="ORF">B0A77_13040</name>
</gene>
<reference evidence="8 9" key="1">
    <citation type="submission" date="2017-09" db="EMBL/GenBank/DDBJ databases">
        <title>Whole genomes of Flavobacteriaceae.</title>
        <authorList>
            <person name="Stine C."/>
            <person name="Li C."/>
            <person name="Tadesse D."/>
        </authorList>
    </citation>
    <scope>NUCLEOTIDE SEQUENCE [LARGE SCALE GENOMIC DNA]</scope>
    <source>
        <strain evidence="8 9">ATCC 35036</strain>
    </source>
</reference>
<dbReference type="GO" id="GO:0046872">
    <property type="term" value="F:metal ion binding"/>
    <property type="evidence" value="ECO:0007669"/>
    <property type="project" value="UniProtKB-KW"/>
</dbReference>
<name>A0A2H3K980_9FLAO</name>
<evidence type="ECO:0000259" key="7">
    <source>
        <dbReference type="PROSITE" id="PS51918"/>
    </source>
</evidence>
<dbReference type="NCBIfam" id="TIGR04085">
    <property type="entry name" value="rSAM_more_4Fe4S"/>
    <property type="match status" value="1"/>
</dbReference>
<evidence type="ECO:0000256" key="5">
    <source>
        <dbReference type="ARBA" id="ARBA00023004"/>
    </source>
</evidence>
<keyword evidence="3" id="KW-0949">S-adenosyl-L-methionine</keyword>
<keyword evidence="4" id="KW-0479">Metal-binding</keyword>
<proteinExistence type="predicted"/>
<organism evidence="8 9">
    <name type="scientific">Flavobacterium branchiophilum</name>
    <dbReference type="NCBI Taxonomy" id="55197"/>
    <lineage>
        <taxon>Bacteria</taxon>
        <taxon>Pseudomonadati</taxon>
        <taxon>Bacteroidota</taxon>
        <taxon>Flavobacteriia</taxon>
        <taxon>Flavobacteriales</taxon>
        <taxon>Flavobacteriaceae</taxon>
        <taxon>Flavobacterium</taxon>
    </lineage>
</organism>
<evidence type="ECO:0000256" key="6">
    <source>
        <dbReference type="ARBA" id="ARBA00023014"/>
    </source>
</evidence>
<dbReference type="InterPro" id="IPR058240">
    <property type="entry name" value="rSAM_sf"/>
</dbReference>
<dbReference type="UniPathway" id="UPA00782"/>
<dbReference type="SFLD" id="SFLDG01067">
    <property type="entry name" value="SPASM/twitch_domain_containing"/>
    <property type="match status" value="1"/>
</dbReference>
<dbReference type="Pfam" id="PF04055">
    <property type="entry name" value="Radical_SAM"/>
    <property type="match status" value="1"/>
</dbReference>
<dbReference type="OrthoDB" id="9808591at2"/>
<evidence type="ECO:0000256" key="2">
    <source>
        <dbReference type="ARBA" id="ARBA00022485"/>
    </source>
</evidence>
<dbReference type="OMA" id="WFDRINA"/>
<comment type="cofactor">
    <cofactor evidence="1">
        <name>[4Fe-4S] cluster</name>
        <dbReference type="ChEBI" id="CHEBI:49883"/>
    </cofactor>
</comment>
<evidence type="ECO:0000313" key="9">
    <source>
        <dbReference type="Proteomes" id="UP000220828"/>
    </source>
</evidence>
<evidence type="ECO:0000256" key="3">
    <source>
        <dbReference type="ARBA" id="ARBA00022691"/>
    </source>
</evidence>
<keyword evidence="2" id="KW-0004">4Fe-4S</keyword>
<dbReference type="Proteomes" id="UP000220828">
    <property type="component" value="Unassembled WGS sequence"/>
</dbReference>
<dbReference type="GO" id="GO:0003824">
    <property type="term" value="F:catalytic activity"/>
    <property type="evidence" value="ECO:0007669"/>
    <property type="project" value="InterPro"/>
</dbReference>
<keyword evidence="5" id="KW-0408">Iron</keyword>
<dbReference type="PANTHER" id="PTHR43787:SF3">
    <property type="entry name" value="ARYLSULFATASE REGULATORY PROTEIN"/>
    <property type="match status" value="1"/>
</dbReference>
<dbReference type="RefSeq" id="WP_014082991.1">
    <property type="nucleotide sequence ID" value="NZ_CBCSFI010000014.1"/>
</dbReference>
<dbReference type="InterPro" id="IPR013785">
    <property type="entry name" value="Aldolase_TIM"/>
</dbReference>
<protein>
    <submittedName>
        <fullName evidence="8">Radical SAM/SPASM domain-containing protein</fullName>
    </submittedName>
</protein>
<evidence type="ECO:0000256" key="4">
    <source>
        <dbReference type="ARBA" id="ARBA00022723"/>
    </source>
</evidence>
<dbReference type="SFLD" id="SFLDS00029">
    <property type="entry name" value="Radical_SAM"/>
    <property type="match status" value="1"/>
</dbReference>
<dbReference type="AlphaFoldDB" id="A0A2H3K980"/>
<dbReference type="Gene3D" id="3.20.20.70">
    <property type="entry name" value="Aldolase class I"/>
    <property type="match status" value="1"/>
</dbReference>